<dbReference type="RefSeq" id="WP_203773673.1">
    <property type="nucleotide sequence ID" value="NZ_BAAAYJ010000015.1"/>
</dbReference>
<dbReference type="Gene3D" id="2.60.40.2700">
    <property type="match status" value="2"/>
</dbReference>
<gene>
    <name evidence="3" type="ORF">Ani05nite_58580</name>
</gene>
<feature type="region of interest" description="Disordered" evidence="1">
    <location>
        <begin position="42"/>
        <end position="107"/>
    </location>
</feature>
<keyword evidence="2" id="KW-0732">Signal</keyword>
<protein>
    <recommendedName>
        <fullName evidence="5">IPT/TIG domain-containing protein</fullName>
    </recommendedName>
</protein>
<feature type="signal peptide" evidence="2">
    <location>
        <begin position="1"/>
        <end position="38"/>
    </location>
</feature>
<organism evidence="3 4">
    <name type="scientific">Actinoplanes nipponensis</name>
    <dbReference type="NCBI Taxonomy" id="135950"/>
    <lineage>
        <taxon>Bacteria</taxon>
        <taxon>Bacillati</taxon>
        <taxon>Actinomycetota</taxon>
        <taxon>Actinomycetes</taxon>
        <taxon>Micromonosporales</taxon>
        <taxon>Micromonosporaceae</taxon>
        <taxon>Actinoplanes</taxon>
    </lineage>
</organism>
<sequence length="1339" mass="137074">MASRLSKRARHSTHRVVRALAGVAVAAALLVAPQQATAAVAEPAPSAPASAPAKPTPTATPSPSAPEPAPTATPTAAVSSSPSAPGPAKPATPKPGRTPERAGAAAAEPCGGVIEPGAVLECPEIKDKQRHVYTLTTTADNERLLVVLRALVEGGDSLSAWLTGADGETSCYLGSYPNDCVLGAAGTYTIAVTLYSGSGSNGYVLGLDSRSHPSSCATLTSGSLAFPTTAREGTLAAGSAGRCHRFEQAEGALVRIAVSGGGDVRGQLENAAGEEICYLQDTRECTLTGAGPYHFFLTEQYGNATTYQLAVTRLSDPDGCADLTPATFGGPGEHLVTATIEGTNLTCATFTTAVAGLHLLTFTNAQYLNWRVADHTGAALCTKWGENGALCPLPAAGTYTLFGEHSDSWAGPQTFTAAVYPLATTAGCGATVGTSWDAPRLEVPATAPLLVGCNPLDARPGDRIDLRSGGWITDGTGARICDAVREDDETGCVLPGPGPYRVITEASWSEDSDNRGYSVEARRLNDPQGCATVAAGRYNAAPAGPLTASRCRILSVPAAGAYHVDVVDKDNYHDYGTIYDRAGKKVCGVGYCTFPAAGPYTLTTDGGTYATVFLPAAGTDGCVNVSDQPTAAPVKGAFTTAGQLDCLLLPTPTGAGLALLKPQDATGTGRPEMTVSDAGGRYECDLSQLRDYSCVLEGTAPFRVLLHLDEDTDTVAGPYALSFARTTGGPACPVLPSGAQPSLTLGGDKFAGCFTLPAGQHAAAEALSFQRTAGTGKARLSVFGPTGTRRCGTQALEAGFTICDLEAGAATVLVEGSTATGTYRFSRKDVTSNATGCQQVTSTVVGGPSLTGTLSSRADLRCYQVAAAATDRIAIDTRDQDNVSRTIILDPDGKTTSCAGYVSACAVTGKTKYQVLVWSLGTGSTAYQLDVWKVWSGGKPPAECAPVPSAAYGFGPYTGTLSSSKPAMCVVAPATYYDDLDIDVSNPVDPDDAYFWDAGMYAVTGSAGMQSCAIGEGGFHCWSGRERLEPTVYLLTNGNRASAHPYRLEAICRNTSSLCGGEAFTVTAAAPASVATGGKRTFTVTGTALHLRDTVVVTPAGGPALTATVKTVSADRRTLTAEVDLTTAPAGPAAVSVDSFGADDEPVVLAAAFTVTLSPLRATKAPAISGTVAVGSTVKVSAGSWTPAATSYAYQWRADGAAIRGAGGASLLIPAAVLGKRLTVTVTASRSGYPPGTATSPATAAVAKGRAPAATKQPAITGTAKVGRTVKVSAGTWSPRADSYRYEWRLNGKVVKGATAASLKLTSSMRNKKLTVTVTARRAGHADGRATAKAVTVRR</sequence>
<evidence type="ECO:0000313" key="4">
    <source>
        <dbReference type="Proteomes" id="UP000647172"/>
    </source>
</evidence>
<accession>A0A919MJZ4</accession>
<keyword evidence="4" id="KW-1185">Reference proteome</keyword>
<feature type="compositionally biased region" description="Low complexity" evidence="1">
    <location>
        <begin position="42"/>
        <end position="53"/>
    </location>
</feature>
<dbReference type="EMBL" id="BOMQ01000066">
    <property type="protein sequence ID" value="GIE52324.1"/>
    <property type="molecule type" value="Genomic_DNA"/>
</dbReference>
<evidence type="ECO:0000256" key="1">
    <source>
        <dbReference type="SAM" id="MobiDB-lite"/>
    </source>
</evidence>
<feature type="compositionally biased region" description="Low complexity" evidence="1">
    <location>
        <begin position="72"/>
        <end position="83"/>
    </location>
</feature>
<evidence type="ECO:0000256" key="2">
    <source>
        <dbReference type="SAM" id="SignalP"/>
    </source>
</evidence>
<reference evidence="3" key="1">
    <citation type="submission" date="2021-01" db="EMBL/GenBank/DDBJ databases">
        <title>Whole genome shotgun sequence of Actinoplanes nipponensis NBRC 14063.</title>
        <authorList>
            <person name="Komaki H."/>
            <person name="Tamura T."/>
        </authorList>
    </citation>
    <scope>NUCLEOTIDE SEQUENCE</scope>
    <source>
        <strain evidence="3">NBRC 14063</strain>
    </source>
</reference>
<name>A0A919MJZ4_9ACTN</name>
<proteinExistence type="predicted"/>
<evidence type="ECO:0008006" key="5">
    <source>
        <dbReference type="Google" id="ProtNLM"/>
    </source>
</evidence>
<feature type="compositionally biased region" description="Pro residues" evidence="1">
    <location>
        <begin position="84"/>
        <end position="93"/>
    </location>
</feature>
<feature type="compositionally biased region" description="Pro residues" evidence="1">
    <location>
        <begin position="54"/>
        <end position="71"/>
    </location>
</feature>
<evidence type="ECO:0000313" key="3">
    <source>
        <dbReference type="EMBL" id="GIE52324.1"/>
    </source>
</evidence>
<feature type="chain" id="PRO_5036953284" description="IPT/TIG domain-containing protein" evidence="2">
    <location>
        <begin position="39"/>
        <end position="1339"/>
    </location>
</feature>
<comment type="caution">
    <text evidence="3">The sequence shown here is derived from an EMBL/GenBank/DDBJ whole genome shotgun (WGS) entry which is preliminary data.</text>
</comment>
<dbReference type="Proteomes" id="UP000647172">
    <property type="component" value="Unassembled WGS sequence"/>
</dbReference>